<dbReference type="CDD" id="cd03221">
    <property type="entry name" value="ABCF_EF-3"/>
    <property type="match status" value="2"/>
</dbReference>
<dbReference type="InterPro" id="IPR027417">
    <property type="entry name" value="P-loop_NTPase"/>
</dbReference>
<reference evidence="9 10" key="1">
    <citation type="submission" date="2020-07" db="EMBL/GenBank/DDBJ databases">
        <title>Thermogemmata thermophila gen. nov., sp. nov., a novel moderate thermophilic planctomycete from a Kamchatka hot spring.</title>
        <authorList>
            <person name="Elcheninov A.G."/>
            <person name="Podosokorskaya O.A."/>
            <person name="Kovaleva O.L."/>
            <person name="Novikov A."/>
            <person name="Bonch-Osmolovskaya E.A."/>
            <person name="Toshchakov S.V."/>
            <person name="Kublanov I.V."/>
        </authorList>
    </citation>
    <scope>NUCLEOTIDE SEQUENCE [LARGE SCALE GENOMIC DNA]</scope>
    <source>
        <strain evidence="9 10">2918</strain>
    </source>
</reference>
<dbReference type="InterPro" id="IPR032781">
    <property type="entry name" value="ABC_tran_Xtn"/>
</dbReference>
<dbReference type="InterPro" id="IPR017871">
    <property type="entry name" value="ABC_transporter-like_CS"/>
</dbReference>
<sequence length="647" mass="72797">MLLLSCSGLSRGYSATPLFEGVEFELHAGDRLGLVGPNGAGKTTLLRVLAGQDSPDSGRVQHHAGARVGLLEQQAHFPPDWSVYQVAQSGLDELIAAQQQFEQVASELAHCTDEDRRRQLSAQYDRLHEWLRHHNAYQLDHQIEAVLSGLGFGPEDYHRPAATLSGGQQRRLLLARLLLAAPDVLLLDEPSNHLDIHMTRWLEEYLVRQAEGMVIVSHDRYFLNRVATRILELHQRRITSYPGNYDQYVRLRQERYERQLKEYEAQQEFIARQEEYIRRVHYGQLARQAQSRAKVLEKLERLEKPVLPGMPRIRFREVPRCGDVVVRAENLGMRYGQRVLFRNLNLELPRGKRLGILGPNGCGKSTLLRILIGEEAPSEGRVEIGHRVVIGYLDQQLAVLNPEQTVLQAVRPADDPDITEQTLRDLLGSFGLSGEVVEQPVGSLSGGERSRAALARLTLQRANLLVLDEPTNHLDIWACDALEEALRAFDGSVIVVSHDRYFLNRVVDMLIVFDHGTTEVVYGNYDLYESLRQSRLSAAAANKEAGGSAPSASRSSRHAGAEGGGMPRSSSSKPRRKRRFPYRKVADIEADIAAAESRLASLEAELQNPDLYRDADRVRTTLQQIEQLKAALTQLYEHWEEAVELNG</sequence>
<dbReference type="EMBL" id="JACEFB010000012">
    <property type="protein sequence ID" value="MBA2227267.1"/>
    <property type="molecule type" value="Genomic_DNA"/>
</dbReference>
<keyword evidence="6" id="KW-0175">Coiled coil</keyword>
<dbReference type="InterPro" id="IPR003439">
    <property type="entry name" value="ABC_transporter-like_ATP-bd"/>
</dbReference>
<comment type="similarity">
    <text evidence="5">Belongs to the ABC transporter superfamily. ABCF family. Uup subfamily.</text>
</comment>
<comment type="catalytic activity">
    <reaction evidence="4">
        <text>ATP + H2O = ADP + phosphate + H(+)</text>
        <dbReference type="Rhea" id="RHEA:13065"/>
        <dbReference type="ChEBI" id="CHEBI:15377"/>
        <dbReference type="ChEBI" id="CHEBI:15378"/>
        <dbReference type="ChEBI" id="CHEBI:30616"/>
        <dbReference type="ChEBI" id="CHEBI:43474"/>
        <dbReference type="ChEBI" id="CHEBI:456216"/>
    </reaction>
</comment>
<dbReference type="Gene3D" id="1.10.287.380">
    <property type="entry name" value="Valyl-tRNA synthetase, C-terminal domain"/>
    <property type="match status" value="1"/>
</dbReference>
<dbReference type="Proteomes" id="UP000542342">
    <property type="component" value="Unassembled WGS sequence"/>
</dbReference>
<dbReference type="Pfam" id="PF16326">
    <property type="entry name" value="ABC_tran_CTD"/>
    <property type="match status" value="1"/>
</dbReference>
<dbReference type="InterPro" id="IPR051309">
    <property type="entry name" value="ABCF_ATPase"/>
</dbReference>
<evidence type="ECO:0000256" key="4">
    <source>
        <dbReference type="ARBA" id="ARBA00049360"/>
    </source>
</evidence>
<dbReference type="Pfam" id="PF12848">
    <property type="entry name" value="ABC_tran_Xtn"/>
    <property type="match status" value="1"/>
</dbReference>
<evidence type="ECO:0000256" key="2">
    <source>
        <dbReference type="ARBA" id="ARBA00022741"/>
    </source>
</evidence>
<dbReference type="AlphaFoldDB" id="A0A7V8VG27"/>
<dbReference type="RefSeq" id="WP_194539131.1">
    <property type="nucleotide sequence ID" value="NZ_JACEFB010000012.1"/>
</dbReference>
<dbReference type="FunFam" id="3.40.50.300:FF:000011">
    <property type="entry name" value="Putative ABC transporter ATP-binding component"/>
    <property type="match status" value="1"/>
</dbReference>
<organism evidence="9 10">
    <name type="scientific">Thermogemmata fonticola</name>
    <dbReference type="NCBI Taxonomy" id="2755323"/>
    <lineage>
        <taxon>Bacteria</taxon>
        <taxon>Pseudomonadati</taxon>
        <taxon>Planctomycetota</taxon>
        <taxon>Planctomycetia</taxon>
        <taxon>Gemmatales</taxon>
        <taxon>Gemmataceae</taxon>
        <taxon>Thermogemmata</taxon>
    </lineage>
</organism>
<keyword evidence="1" id="KW-0677">Repeat</keyword>
<dbReference type="SMART" id="SM00382">
    <property type="entry name" value="AAA"/>
    <property type="match status" value="2"/>
</dbReference>
<dbReference type="GO" id="GO:0005524">
    <property type="term" value="F:ATP binding"/>
    <property type="evidence" value="ECO:0007669"/>
    <property type="project" value="UniProtKB-KW"/>
</dbReference>
<dbReference type="InterPro" id="IPR032524">
    <property type="entry name" value="ABC_tran_C"/>
</dbReference>
<keyword evidence="2" id="KW-0547">Nucleotide-binding</keyword>
<protein>
    <submittedName>
        <fullName evidence="9">ABC-F family ATP-binding cassette domain-containing protein</fullName>
    </submittedName>
</protein>
<dbReference type="SUPFAM" id="SSF52540">
    <property type="entry name" value="P-loop containing nucleoside triphosphate hydrolases"/>
    <property type="match status" value="2"/>
</dbReference>
<dbReference type="GO" id="GO:0016887">
    <property type="term" value="F:ATP hydrolysis activity"/>
    <property type="evidence" value="ECO:0007669"/>
    <property type="project" value="InterPro"/>
</dbReference>
<feature type="domain" description="ABC transporter" evidence="8">
    <location>
        <begin position="4"/>
        <end position="260"/>
    </location>
</feature>
<evidence type="ECO:0000313" key="10">
    <source>
        <dbReference type="Proteomes" id="UP000542342"/>
    </source>
</evidence>
<keyword evidence="10" id="KW-1185">Reference proteome</keyword>
<dbReference type="GO" id="GO:0003677">
    <property type="term" value="F:DNA binding"/>
    <property type="evidence" value="ECO:0007669"/>
    <property type="project" value="InterPro"/>
</dbReference>
<evidence type="ECO:0000256" key="3">
    <source>
        <dbReference type="ARBA" id="ARBA00022840"/>
    </source>
</evidence>
<evidence type="ECO:0000259" key="8">
    <source>
        <dbReference type="PROSITE" id="PS50893"/>
    </source>
</evidence>
<evidence type="ECO:0000256" key="7">
    <source>
        <dbReference type="SAM" id="MobiDB-lite"/>
    </source>
</evidence>
<dbReference type="PANTHER" id="PTHR42855:SF2">
    <property type="entry name" value="DRUG RESISTANCE ABC TRANSPORTER,ATP-BINDING PROTEIN"/>
    <property type="match status" value="1"/>
</dbReference>
<feature type="domain" description="ABC transporter" evidence="8">
    <location>
        <begin position="326"/>
        <end position="540"/>
    </location>
</feature>
<dbReference type="InterPro" id="IPR003593">
    <property type="entry name" value="AAA+_ATPase"/>
</dbReference>
<keyword evidence="3 9" id="KW-0067">ATP-binding</keyword>
<dbReference type="Pfam" id="PF00005">
    <property type="entry name" value="ABC_tran"/>
    <property type="match status" value="2"/>
</dbReference>
<dbReference type="PANTHER" id="PTHR42855">
    <property type="entry name" value="ABC TRANSPORTER ATP-BINDING SUBUNIT"/>
    <property type="match status" value="1"/>
</dbReference>
<name>A0A7V8VG27_9BACT</name>
<dbReference type="PROSITE" id="PS00211">
    <property type="entry name" value="ABC_TRANSPORTER_1"/>
    <property type="match status" value="2"/>
</dbReference>
<accession>A0A7V8VG27</accession>
<proteinExistence type="inferred from homology"/>
<evidence type="ECO:0000256" key="5">
    <source>
        <dbReference type="ARBA" id="ARBA00061478"/>
    </source>
</evidence>
<evidence type="ECO:0000256" key="1">
    <source>
        <dbReference type="ARBA" id="ARBA00022737"/>
    </source>
</evidence>
<dbReference type="Gene3D" id="3.40.50.300">
    <property type="entry name" value="P-loop containing nucleotide triphosphate hydrolases"/>
    <property type="match status" value="2"/>
</dbReference>
<feature type="compositionally biased region" description="Low complexity" evidence="7">
    <location>
        <begin position="542"/>
        <end position="554"/>
    </location>
</feature>
<dbReference type="PROSITE" id="PS50893">
    <property type="entry name" value="ABC_TRANSPORTER_2"/>
    <property type="match status" value="2"/>
</dbReference>
<evidence type="ECO:0000256" key="6">
    <source>
        <dbReference type="SAM" id="Coils"/>
    </source>
</evidence>
<gene>
    <name evidence="9" type="ORF">H0921_13980</name>
</gene>
<evidence type="ECO:0000313" key="9">
    <source>
        <dbReference type="EMBL" id="MBA2227267.1"/>
    </source>
</evidence>
<feature type="coiled-coil region" evidence="6">
    <location>
        <begin position="585"/>
        <end position="642"/>
    </location>
</feature>
<comment type="caution">
    <text evidence="9">The sequence shown here is derived from an EMBL/GenBank/DDBJ whole genome shotgun (WGS) entry which is preliminary data.</text>
</comment>
<feature type="region of interest" description="Disordered" evidence="7">
    <location>
        <begin position="542"/>
        <end position="579"/>
    </location>
</feature>
<dbReference type="FunFam" id="3.40.50.300:FF:000309">
    <property type="entry name" value="ABC transporter ATP-binding protein"/>
    <property type="match status" value="1"/>
</dbReference>
<dbReference type="InterPro" id="IPR037118">
    <property type="entry name" value="Val-tRNA_synth_C_sf"/>
</dbReference>